<dbReference type="AlphaFoldDB" id="A0A2U2IZI6"/>
<keyword evidence="5" id="KW-0732">Signal</keyword>
<comment type="caution">
    <text evidence="7">The sequence shown here is derived from an EMBL/GenBank/DDBJ whole genome shotgun (WGS) entry which is preliminary data.</text>
</comment>
<reference evidence="7 8" key="1">
    <citation type="submission" date="2018-05" db="EMBL/GenBank/DDBJ databases">
        <title>Genome of Sphingosinicella humi QZX222.</title>
        <authorList>
            <person name="Qiao Z."/>
            <person name="Wang G."/>
        </authorList>
    </citation>
    <scope>NUCLEOTIDE SEQUENCE [LARGE SCALE GENOMIC DNA]</scope>
    <source>
        <strain evidence="7 8">QZX222</strain>
    </source>
</reference>
<evidence type="ECO:0000256" key="5">
    <source>
        <dbReference type="SAM" id="SignalP"/>
    </source>
</evidence>
<dbReference type="Proteomes" id="UP000245916">
    <property type="component" value="Unassembled WGS sequence"/>
</dbReference>
<evidence type="ECO:0000256" key="3">
    <source>
        <dbReference type="ARBA" id="ARBA00015281"/>
    </source>
</evidence>
<evidence type="ECO:0000256" key="2">
    <source>
        <dbReference type="ARBA" id="ARBA00008681"/>
    </source>
</evidence>
<dbReference type="InterPro" id="IPR008816">
    <property type="entry name" value="Gly_zipper_2TM_dom"/>
</dbReference>
<evidence type="ECO:0000313" key="8">
    <source>
        <dbReference type="Proteomes" id="UP000245916"/>
    </source>
</evidence>
<dbReference type="Pfam" id="PF05433">
    <property type="entry name" value="Rick_17kDa_Anti"/>
    <property type="match status" value="1"/>
</dbReference>
<dbReference type="OrthoDB" id="7450859at2"/>
<keyword evidence="4" id="KW-0449">Lipoprotein</keyword>
<evidence type="ECO:0000256" key="4">
    <source>
        <dbReference type="ARBA" id="ARBA00023288"/>
    </source>
</evidence>
<proteinExistence type="inferred from homology"/>
<name>A0A2U2IZI6_9SPHN</name>
<gene>
    <name evidence="7" type="ORF">DF286_00445</name>
</gene>
<evidence type="ECO:0000259" key="6">
    <source>
        <dbReference type="Pfam" id="PF05433"/>
    </source>
</evidence>
<dbReference type="EMBL" id="QFFF01000001">
    <property type="protein sequence ID" value="PWG01505.1"/>
    <property type="molecule type" value="Genomic_DNA"/>
</dbReference>
<feature type="signal peptide" evidence="5">
    <location>
        <begin position="1"/>
        <end position="19"/>
    </location>
</feature>
<evidence type="ECO:0000313" key="7">
    <source>
        <dbReference type="EMBL" id="PWG01505.1"/>
    </source>
</evidence>
<feature type="chain" id="PRO_5015755910" description="17 kDa surface antigen" evidence="5">
    <location>
        <begin position="20"/>
        <end position="111"/>
    </location>
</feature>
<comment type="subcellular location">
    <subcellularLocation>
        <location evidence="1">Cell outer membrane</location>
        <topology evidence="1">Lipid-anchor</topology>
    </subcellularLocation>
</comment>
<evidence type="ECO:0000256" key="1">
    <source>
        <dbReference type="ARBA" id="ARBA00004459"/>
    </source>
</evidence>
<sequence>MRKIVLAMSALSLTVPAIAVPTAPAFAHRTGYEHYHRGDQPRYSRAYDRRQVRCEKRSGTTGLIVGGAGGALLGREIDGGRDRATGTILGAAVGALLGRHVERNVLNDKCR</sequence>
<dbReference type="RefSeq" id="WP_109269645.1">
    <property type="nucleotide sequence ID" value="NZ_QFFF01000001.1"/>
</dbReference>
<dbReference type="GO" id="GO:0009279">
    <property type="term" value="C:cell outer membrane"/>
    <property type="evidence" value="ECO:0007669"/>
    <property type="project" value="UniProtKB-SubCell"/>
</dbReference>
<keyword evidence="8" id="KW-1185">Reference proteome</keyword>
<comment type="similarity">
    <text evidence="2">Belongs to the rickettsiale 17 kDa surface antigen family.</text>
</comment>
<protein>
    <recommendedName>
        <fullName evidence="3">17 kDa surface antigen</fullName>
    </recommendedName>
</protein>
<feature type="domain" description="Glycine zipper 2TM" evidence="6">
    <location>
        <begin position="62"/>
        <end position="101"/>
    </location>
</feature>
<accession>A0A2U2IZI6</accession>
<organism evidence="7 8">
    <name type="scientific">Allosphingosinicella humi</name>
    <dbReference type="NCBI Taxonomy" id="2068657"/>
    <lineage>
        <taxon>Bacteria</taxon>
        <taxon>Pseudomonadati</taxon>
        <taxon>Pseudomonadota</taxon>
        <taxon>Alphaproteobacteria</taxon>
        <taxon>Sphingomonadales</taxon>
        <taxon>Sphingomonadaceae</taxon>
        <taxon>Allosphingosinicella</taxon>
    </lineage>
</organism>